<protein>
    <submittedName>
        <fullName evidence="2">Uncharacterized protein</fullName>
    </submittedName>
</protein>
<reference evidence="2 3" key="2">
    <citation type="submission" date="2019-08" db="EMBL/GenBank/DDBJ databases">
        <title>Jejuicoccus antrihumi gen. nov., sp. nov., a new member of the family Dermacoccaceae isolated from a cave.</title>
        <authorList>
            <person name="Schumann P."/>
            <person name="Kim I.S."/>
        </authorList>
    </citation>
    <scope>NUCLEOTIDE SEQUENCE [LARGE SCALE GENOMIC DNA]</scope>
    <source>
        <strain evidence="2 3">C5-26</strain>
    </source>
</reference>
<feature type="compositionally biased region" description="Polar residues" evidence="1">
    <location>
        <begin position="24"/>
        <end position="45"/>
    </location>
</feature>
<dbReference type="OrthoDB" id="5147428at2"/>
<gene>
    <name evidence="2" type="ORF">FGL98_22695</name>
</gene>
<organism evidence="2 3">
    <name type="scientific">Leekyejoonella antrihumi</name>
    <dbReference type="NCBI Taxonomy" id="1660198"/>
    <lineage>
        <taxon>Bacteria</taxon>
        <taxon>Bacillati</taxon>
        <taxon>Actinomycetota</taxon>
        <taxon>Actinomycetes</taxon>
        <taxon>Micrococcales</taxon>
        <taxon>Dermacoccaceae</taxon>
        <taxon>Leekyejoonella</taxon>
    </lineage>
</organism>
<sequence length="98" mass="11201">MTDWLDLYPRTTRDAAEQIARSRAMTSKENTTEAFFSTHPDTASTDGYGEAVVHVRIPADWVEAGWARLDDEFELDDGTWEEHYAIQVARLAPEHFVD</sequence>
<evidence type="ECO:0000313" key="2">
    <source>
        <dbReference type="EMBL" id="TWP33007.1"/>
    </source>
</evidence>
<proteinExistence type="predicted"/>
<evidence type="ECO:0000256" key="1">
    <source>
        <dbReference type="SAM" id="MobiDB-lite"/>
    </source>
</evidence>
<feature type="region of interest" description="Disordered" evidence="1">
    <location>
        <begin position="21"/>
        <end position="46"/>
    </location>
</feature>
<dbReference type="Proteomes" id="UP000320244">
    <property type="component" value="Unassembled WGS sequence"/>
</dbReference>
<evidence type="ECO:0000313" key="3">
    <source>
        <dbReference type="Proteomes" id="UP000320244"/>
    </source>
</evidence>
<comment type="caution">
    <text evidence="2">The sequence shown here is derived from an EMBL/GenBank/DDBJ whole genome shotgun (WGS) entry which is preliminary data.</text>
</comment>
<accession>A0A563DRX7</accession>
<reference evidence="2 3" key="1">
    <citation type="submission" date="2019-05" db="EMBL/GenBank/DDBJ databases">
        <authorList>
            <person name="Lee S.D."/>
        </authorList>
    </citation>
    <scope>NUCLEOTIDE SEQUENCE [LARGE SCALE GENOMIC DNA]</scope>
    <source>
        <strain evidence="2 3">C5-26</strain>
    </source>
</reference>
<dbReference type="EMBL" id="VCQV01000051">
    <property type="protein sequence ID" value="TWP33007.1"/>
    <property type="molecule type" value="Genomic_DNA"/>
</dbReference>
<dbReference type="AlphaFoldDB" id="A0A563DRX7"/>
<name>A0A563DRX7_9MICO</name>
<keyword evidence="3" id="KW-1185">Reference proteome</keyword>
<dbReference type="RefSeq" id="WP_146320808.1">
    <property type="nucleotide sequence ID" value="NZ_VCQV01000051.1"/>
</dbReference>